<protein>
    <recommendedName>
        <fullName evidence="1">Macro domain-containing protein</fullName>
    </recommendedName>
</protein>
<name>A0ABN0Z4U9_9ACTN</name>
<gene>
    <name evidence="2" type="ORF">GCM10010357_62380</name>
</gene>
<organism evidence="2 3">
    <name type="scientific">Streptomyces luteireticuli</name>
    <dbReference type="NCBI Taxonomy" id="173858"/>
    <lineage>
        <taxon>Bacteria</taxon>
        <taxon>Bacillati</taxon>
        <taxon>Actinomycetota</taxon>
        <taxon>Actinomycetes</taxon>
        <taxon>Kitasatosporales</taxon>
        <taxon>Streptomycetaceae</taxon>
        <taxon>Streptomyces</taxon>
    </lineage>
</organism>
<reference evidence="2 3" key="1">
    <citation type="journal article" date="2019" name="Int. J. Syst. Evol. Microbiol.">
        <title>The Global Catalogue of Microorganisms (GCM) 10K type strain sequencing project: providing services to taxonomists for standard genome sequencing and annotation.</title>
        <authorList>
            <consortium name="The Broad Institute Genomics Platform"/>
            <consortium name="The Broad Institute Genome Sequencing Center for Infectious Disease"/>
            <person name="Wu L."/>
            <person name="Ma J."/>
        </authorList>
    </citation>
    <scope>NUCLEOTIDE SEQUENCE [LARGE SCALE GENOMIC DNA]</scope>
    <source>
        <strain evidence="2 3">JCM 4788</strain>
    </source>
</reference>
<sequence>MPTMPADDETYTAILGELKAIRKAGITRLRALPAPALEQAAAAHTPHQSVEEMLRTALACLDEGTMRTAAAYTLGLAQGTRAWPGADRRRRAADTYGVSIERFRKDQEPMLLGQLAEVITNLMQSPTPAAPAGIATTHRVIHVPVHTRTIALTVHIHPVDLLRDIDVVVSPTNVFLALPEPYKSSVAASLRRAGATHATTGEMLDDPIHDELRTWAKQHGAVGRPLPPGAIAPTTAGALTDQGIRRIYHAAIAVPRNGTNDYDIHPTDITRTTTHALTLLKEEAHSFYPPLRSICFPLLGTGRGGLPYETSISALWAAVEADLARGASWDIHFIVLTAAAAALLDQLSARTRPEPLQSATNQPGSL</sequence>
<accession>A0ABN0Z4U9</accession>
<dbReference type="EMBL" id="BAAABX010000068">
    <property type="protein sequence ID" value="GAA0432310.1"/>
    <property type="molecule type" value="Genomic_DNA"/>
</dbReference>
<proteinExistence type="predicted"/>
<evidence type="ECO:0000313" key="3">
    <source>
        <dbReference type="Proteomes" id="UP001500879"/>
    </source>
</evidence>
<comment type="caution">
    <text evidence="2">The sequence shown here is derived from an EMBL/GenBank/DDBJ whole genome shotgun (WGS) entry which is preliminary data.</text>
</comment>
<dbReference type="InterPro" id="IPR043472">
    <property type="entry name" value="Macro_dom-like"/>
</dbReference>
<feature type="domain" description="Macro" evidence="1">
    <location>
        <begin position="141"/>
        <end position="352"/>
    </location>
</feature>
<dbReference type="Gene3D" id="3.40.220.10">
    <property type="entry name" value="Leucine Aminopeptidase, subunit E, domain 1"/>
    <property type="match status" value="1"/>
</dbReference>
<dbReference type="Proteomes" id="UP001500879">
    <property type="component" value="Unassembled WGS sequence"/>
</dbReference>
<keyword evidence="3" id="KW-1185">Reference proteome</keyword>
<evidence type="ECO:0000259" key="1">
    <source>
        <dbReference type="PROSITE" id="PS51154"/>
    </source>
</evidence>
<dbReference type="InterPro" id="IPR002589">
    <property type="entry name" value="Macro_dom"/>
</dbReference>
<dbReference type="SUPFAM" id="SSF52949">
    <property type="entry name" value="Macro domain-like"/>
    <property type="match status" value="1"/>
</dbReference>
<dbReference type="PROSITE" id="PS51154">
    <property type="entry name" value="MACRO"/>
    <property type="match status" value="1"/>
</dbReference>
<evidence type="ECO:0000313" key="2">
    <source>
        <dbReference type="EMBL" id="GAA0432310.1"/>
    </source>
</evidence>
<dbReference type="Pfam" id="PF01661">
    <property type="entry name" value="Macro"/>
    <property type="match status" value="1"/>
</dbReference>